<name>W2SV76_NECAM</name>
<organism evidence="1 2">
    <name type="scientific">Necator americanus</name>
    <name type="common">Human hookworm</name>
    <dbReference type="NCBI Taxonomy" id="51031"/>
    <lineage>
        <taxon>Eukaryota</taxon>
        <taxon>Metazoa</taxon>
        <taxon>Ecdysozoa</taxon>
        <taxon>Nematoda</taxon>
        <taxon>Chromadorea</taxon>
        <taxon>Rhabditida</taxon>
        <taxon>Rhabditina</taxon>
        <taxon>Rhabditomorpha</taxon>
        <taxon>Strongyloidea</taxon>
        <taxon>Ancylostomatidae</taxon>
        <taxon>Bunostominae</taxon>
        <taxon>Necator</taxon>
    </lineage>
</organism>
<evidence type="ECO:0000313" key="2">
    <source>
        <dbReference type="Proteomes" id="UP000053676"/>
    </source>
</evidence>
<gene>
    <name evidence="1" type="ORF">NECAME_18772</name>
</gene>
<dbReference type="AlphaFoldDB" id="W2SV76"/>
<dbReference type="OrthoDB" id="5836654at2759"/>
<keyword evidence="2" id="KW-1185">Reference proteome</keyword>
<dbReference type="EMBL" id="KI663723">
    <property type="protein sequence ID" value="ETN72602.1"/>
    <property type="molecule type" value="Genomic_DNA"/>
</dbReference>
<proteinExistence type="predicted"/>
<dbReference type="KEGG" id="nai:NECAME_18772"/>
<protein>
    <submittedName>
        <fullName evidence="1">Uncharacterized protein</fullName>
    </submittedName>
</protein>
<dbReference type="Proteomes" id="UP000053676">
    <property type="component" value="Unassembled WGS sequence"/>
</dbReference>
<accession>W2SV76</accession>
<reference evidence="2" key="1">
    <citation type="journal article" date="2014" name="Nat. Genet.">
        <title>Genome of the human hookworm Necator americanus.</title>
        <authorList>
            <person name="Tang Y.T."/>
            <person name="Gao X."/>
            <person name="Rosa B.A."/>
            <person name="Abubucker S."/>
            <person name="Hallsworth-Pepin K."/>
            <person name="Martin J."/>
            <person name="Tyagi R."/>
            <person name="Heizer E."/>
            <person name="Zhang X."/>
            <person name="Bhonagiri-Palsikar V."/>
            <person name="Minx P."/>
            <person name="Warren W.C."/>
            <person name="Wang Q."/>
            <person name="Zhan B."/>
            <person name="Hotez P.J."/>
            <person name="Sternberg P.W."/>
            <person name="Dougall A."/>
            <person name="Gaze S.T."/>
            <person name="Mulvenna J."/>
            <person name="Sotillo J."/>
            <person name="Ranganathan S."/>
            <person name="Rabelo E.M."/>
            <person name="Wilson R.K."/>
            <person name="Felgner P.L."/>
            <person name="Bethony J."/>
            <person name="Hawdon J.M."/>
            <person name="Gasser R.B."/>
            <person name="Loukas A."/>
            <person name="Mitreva M."/>
        </authorList>
    </citation>
    <scope>NUCLEOTIDE SEQUENCE [LARGE SCALE GENOMIC DNA]</scope>
</reference>
<evidence type="ECO:0000313" key="1">
    <source>
        <dbReference type="EMBL" id="ETN72602.1"/>
    </source>
</evidence>
<sequence length="99" mass="11409">MFFYSPNARPSTSALRRPTLTHAAHLNIGHLDTRLSYQIPEILSRHPTPETQELLRHLPEELRIDDQHNLTLSLRHDLHAQDLLELIELSSAMSEDLVI</sequence>